<evidence type="ECO:0000256" key="1">
    <source>
        <dbReference type="ARBA" id="ARBA00023125"/>
    </source>
</evidence>
<dbReference type="CDD" id="cd04496">
    <property type="entry name" value="SSB_OBF"/>
    <property type="match status" value="1"/>
</dbReference>
<sequence>MNRCFIIGNLGADPELRFTTNGTAVANLRVAVNEKFGDRKITTWFPVVL</sequence>
<feature type="non-terminal residue" evidence="2">
    <location>
        <position position="49"/>
    </location>
</feature>
<dbReference type="GO" id="GO:0003697">
    <property type="term" value="F:single-stranded DNA binding"/>
    <property type="evidence" value="ECO:0007669"/>
    <property type="project" value="InterPro"/>
</dbReference>
<dbReference type="AlphaFoldDB" id="X1CC52"/>
<dbReference type="SUPFAM" id="SSF50249">
    <property type="entry name" value="Nucleic acid-binding proteins"/>
    <property type="match status" value="1"/>
</dbReference>
<dbReference type="EMBL" id="BART01037160">
    <property type="protein sequence ID" value="GAH05816.1"/>
    <property type="molecule type" value="Genomic_DNA"/>
</dbReference>
<dbReference type="PROSITE" id="PS50935">
    <property type="entry name" value="SSB"/>
    <property type="match status" value="1"/>
</dbReference>
<evidence type="ECO:0000313" key="2">
    <source>
        <dbReference type="EMBL" id="GAH05816.1"/>
    </source>
</evidence>
<accession>X1CC52</accession>
<dbReference type="InterPro" id="IPR000424">
    <property type="entry name" value="Primosome_PriB/ssb"/>
</dbReference>
<reference evidence="2" key="1">
    <citation type="journal article" date="2014" name="Front. Microbiol.">
        <title>High frequency of phylogenetically diverse reductive dehalogenase-homologous genes in deep subseafloor sedimentary metagenomes.</title>
        <authorList>
            <person name="Kawai M."/>
            <person name="Futagami T."/>
            <person name="Toyoda A."/>
            <person name="Takaki Y."/>
            <person name="Nishi S."/>
            <person name="Hori S."/>
            <person name="Arai W."/>
            <person name="Tsubouchi T."/>
            <person name="Morono Y."/>
            <person name="Uchiyama I."/>
            <person name="Ito T."/>
            <person name="Fujiyama A."/>
            <person name="Inagaki F."/>
            <person name="Takami H."/>
        </authorList>
    </citation>
    <scope>NUCLEOTIDE SEQUENCE</scope>
    <source>
        <strain evidence="2">Expedition CK06-06</strain>
    </source>
</reference>
<name>X1CC52_9ZZZZ</name>
<comment type="caution">
    <text evidence="2">The sequence shown here is derived from an EMBL/GenBank/DDBJ whole genome shotgun (WGS) entry which is preliminary data.</text>
</comment>
<keyword evidence="1" id="KW-0238">DNA-binding</keyword>
<proteinExistence type="predicted"/>
<dbReference type="Pfam" id="PF00436">
    <property type="entry name" value="SSB"/>
    <property type="match status" value="1"/>
</dbReference>
<evidence type="ECO:0008006" key="3">
    <source>
        <dbReference type="Google" id="ProtNLM"/>
    </source>
</evidence>
<dbReference type="Gene3D" id="2.40.50.140">
    <property type="entry name" value="Nucleic acid-binding proteins"/>
    <property type="match status" value="1"/>
</dbReference>
<protein>
    <recommendedName>
        <fullName evidence="3">Single-stranded DNA-binding protein</fullName>
    </recommendedName>
</protein>
<dbReference type="InterPro" id="IPR012340">
    <property type="entry name" value="NA-bd_OB-fold"/>
</dbReference>
<organism evidence="2">
    <name type="scientific">marine sediment metagenome</name>
    <dbReference type="NCBI Taxonomy" id="412755"/>
    <lineage>
        <taxon>unclassified sequences</taxon>
        <taxon>metagenomes</taxon>
        <taxon>ecological metagenomes</taxon>
    </lineage>
</organism>
<gene>
    <name evidence="2" type="ORF">S01H4_62313</name>
</gene>